<protein>
    <recommendedName>
        <fullName evidence="6">M7GpppX diphosphatase</fullName>
    </recommendedName>
</protein>
<dbReference type="Pfam" id="PF11969">
    <property type="entry name" value="DcpS_C"/>
    <property type="match status" value="1"/>
</dbReference>
<name>I2GX98_HENB6</name>
<feature type="active site" description="Nucleophile" evidence="2">
    <location>
        <position position="244"/>
    </location>
</feature>
<evidence type="ECO:0000313" key="5">
    <source>
        <dbReference type="Proteomes" id="UP000002866"/>
    </source>
</evidence>
<evidence type="ECO:0000313" key="4">
    <source>
        <dbReference type="EMBL" id="CCH58750.1"/>
    </source>
</evidence>
<dbReference type="GeneID" id="14493196"/>
<dbReference type="GO" id="GO:0005634">
    <property type="term" value="C:nucleus"/>
    <property type="evidence" value="ECO:0007669"/>
    <property type="project" value="TreeGrafter"/>
</dbReference>
<evidence type="ECO:0000256" key="1">
    <source>
        <dbReference type="ARBA" id="ARBA00010208"/>
    </source>
</evidence>
<dbReference type="GO" id="GO:0016787">
    <property type="term" value="F:hydrolase activity"/>
    <property type="evidence" value="ECO:0007669"/>
    <property type="project" value="InterPro"/>
</dbReference>
<feature type="binding site" evidence="3">
    <location>
        <position position="171"/>
    </location>
    <ligand>
        <name>substrate</name>
    </ligand>
</feature>
<dbReference type="GO" id="GO:0000340">
    <property type="term" value="F:RNA 7-methylguanosine cap binding"/>
    <property type="evidence" value="ECO:0007669"/>
    <property type="project" value="TreeGrafter"/>
</dbReference>
<comment type="similarity">
    <text evidence="1">Belongs to the HIT family.</text>
</comment>
<accession>I2GX98</accession>
<dbReference type="HOGENOM" id="CLU_041045_1_0_1"/>
<reference evidence="4 5" key="1">
    <citation type="journal article" date="2011" name="Proc. Natl. Acad. Sci. U.S.A.">
        <title>Evolutionary erosion of yeast sex chromosomes by mating-type switching accidents.</title>
        <authorList>
            <person name="Gordon J.L."/>
            <person name="Armisen D."/>
            <person name="Proux-Wera E."/>
            <person name="Oheigeartaigh S.S."/>
            <person name="Byrne K.P."/>
            <person name="Wolfe K.H."/>
        </authorList>
    </citation>
    <scope>NUCLEOTIDE SEQUENCE [LARGE SCALE GENOMIC DNA]</scope>
    <source>
        <strain evidence="5">ATCC 34711 / CBS 6284 / DSM 70876 / NBRC 10599 / NRRL Y-10934 / UCD 77-7</strain>
    </source>
</reference>
<dbReference type="OMA" id="NSSHITW"/>
<evidence type="ECO:0000256" key="2">
    <source>
        <dbReference type="PIRSR" id="PIRSR028973-1"/>
    </source>
</evidence>
<dbReference type="RefSeq" id="XP_004178269.1">
    <property type="nucleotide sequence ID" value="XM_004178221.1"/>
</dbReference>
<dbReference type="OrthoDB" id="10264956at2759"/>
<dbReference type="InterPro" id="IPR036265">
    <property type="entry name" value="HIT-like_sf"/>
</dbReference>
<dbReference type="SUPFAM" id="SSF102860">
    <property type="entry name" value="mRNA decapping enzyme DcpS N-terminal domain"/>
    <property type="match status" value="1"/>
</dbReference>
<dbReference type="STRING" id="1071380.I2GX98"/>
<dbReference type="KEGG" id="tbl:TBLA_0A09660"/>
<gene>
    <name evidence="4" type="primary">TBLA0A09660</name>
    <name evidence="4" type="ORF">TBLA_0A09660</name>
</gene>
<feature type="binding site" evidence="3">
    <location>
        <position position="153"/>
    </location>
    <ligand>
        <name>substrate</name>
    </ligand>
</feature>
<feature type="binding site" evidence="3">
    <location>
        <position position="143"/>
    </location>
    <ligand>
        <name>substrate</name>
    </ligand>
</feature>
<dbReference type="AlphaFoldDB" id="I2GX98"/>
<feature type="binding site" evidence="3">
    <location>
        <begin position="235"/>
        <end position="246"/>
    </location>
    <ligand>
        <name>substrate</name>
    </ligand>
</feature>
<proteinExistence type="inferred from homology"/>
<dbReference type="GO" id="GO:0000932">
    <property type="term" value="C:P-body"/>
    <property type="evidence" value="ECO:0007669"/>
    <property type="project" value="TreeGrafter"/>
</dbReference>
<dbReference type="Gene3D" id="3.30.200.40">
    <property type="entry name" value="Scavenger mRNA decapping enzyme, N-terminal domain"/>
    <property type="match status" value="1"/>
</dbReference>
<dbReference type="InterPro" id="IPR008594">
    <property type="entry name" value="DcpS/DCS2"/>
</dbReference>
<feature type="binding site" evidence="3">
    <location>
        <position position="169"/>
    </location>
    <ligand>
        <name>substrate</name>
    </ligand>
</feature>
<keyword evidence="5" id="KW-1185">Reference proteome</keyword>
<dbReference type="PANTHER" id="PTHR12978:SF0">
    <property type="entry name" value="M7GPPPX DIPHOSPHATASE"/>
    <property type="match status" value="1"/>
</dbReference>
<dbReference type="eggNOG" id="KOG3969">
    <property type="taxonomic scope" value="Eukaryota"/>
</dbReference>
<dbReference type="SUPFAM" id="SSF54197">
    <property type="entry name" value="HIT-like"/>
    <property type="match status" value="1"/>
</dbReference>
<dbReference type="Pfam" id="PF05652">
    <property type="entry name" value="DcpS"/>
    <property type="match status" value="1"/>
</dbReference>
<sequence length="315" mass="36691">MNSDIATLLPEFKYSRTLGTDPLTKTACILGSIKDQDAILKIEKSAFQINDDFSISQSIKTKNVKQLLHNDVYYTGLSIFEYDLQDNPDLQVTIIWPATEIHIKKYDTTEQTKFHMISETPEIYNEIVKPYIEELYDTGRLQWVKNILHNGAEAERIVYRDDDIVILPDLKWDGIDMDSLYLVGIVCRDDIRSIRDLNSSHITWLKSIKNNIYVSFLKKYGHSNIKPNQLRLFVHYQPSYYHFHIHIVNVKYNGLGNSITAGKAILLDDIIDLLEILGCEGFMKKNINYIINEQHDLWTRGLCNYVLKDPIEHRY</sequence>
<dbReference type="PIRSF" id="PIRSF028973">
    <property type="entry name" value="Scavenger_mRNA_decap_enz"/>
    <property type="match status" value="1"/>
</dbReference>
<dbReference type="PANTHER" id="PTHR12978">
    <property type="entry name" value="HISTIDINE TRIAD HIT PROTEIN MEMBER"/>
    <property type="match status" value="1"/>
</dbReference>
<dbReference type="InParanoid" id="I2GX98"/>
<organism evidence="4 5">
    <name type="scientific">Henningerozyma blattae (strain ATCC 34711 / CBS 6284 / DSM 70876 / NBRC 10599 / NRRL Y-10934 / UCD 77-7)</name>
    <name type="common">Yeast</name>
    <name type="synonym">Tetrapisispora blattae</name>
    <dbReference type="NCBI Taxonomy" id="1071380"/>
    <lineage>
        <taxon>Eukaryota</taxon>
        <taxon>Fungi</taxon>
        <taxon>Dikarya</taxon>
        <taxon>Ascomycota</taxon>
        <taxon>Saccharomycotina</taxon>
        <taxon>Saccharomycetes</taxon>
        <taxon>Saccharomycetales</taxon>
        <taxon>Saccharomycetaceae</taxon>
        <taxon>Henningerozyma</taxon>
    </lineage>
</organism>
<dbReference type="GO" id="GO:0000290">
    <property type="term" value="P:deadenylation-dependent decapping of nuclear-transcribed mRNA"/>
    <property type="evidence" value="ECO:0007669"/>
    <property type="project" value="InterPro"/>
</dbReference>
<dbReference type="Proteomes" id="UP000002866">
    <property type="component" value="Chromosome 1"/>
</dbReference>
<dbReference type="Gene3D" id="3.30.428.10">
    <property type="entry name" value="HIT-like"/>
    <property type="match status" value="1"/>
</dbReference>
<evidence type="ECO:0000256" key="3">
    <source>
        <dbReference type="PIRSR" id="PIRSR028973-2"/>
    </source>
</evidence>
<dbReference type="InterPro" id="IPR011145">
    <property type="entry name" value="Scavenger_mRNA_decap_enz_N"/>
</dbReference>
<evidence type="ECO:0008006" key="6">
    <source>
        <dbReference type="Google" id="ProtNLM"/>
    </source>
</evidence>
<dbReference type="EMBL" id="HE806316">
    <property type="protein sequence ID" value="CCH58750.1"/>
    <property type="molecule type" value="Genomic_DNA"/>
</dbReference>